<evidence type="ECO:0000313" key="1">
    <source>
        <dbReference type="EMBL" id="MBW48714.1"/>
    </source>
</evidence>
<organism evidence="1">
    <name type="scientific">Anopheles triannulatus</name>
    <dbReference type="NCBI Taxonomy" id="58253"/>
    <lineage>
        <taxon>Eukaryota</taxon>
        <taxon>Metazoa</taxon>
        <taxon>Ecdysozoa</taxon>
        <taxon>Arthropoda</taxon>
        <taxon>Hexapoda</taxon>
        <taxon>Insecta</taxon>
        <taxon>Pterygota</taxon>
        <taxon>Neoptera</taxon>
        <taxon>Endopterygota</taxon>
        <taxon>Diptera</taxon>
        <taxon>Nematocera</taxon>
        <taxon>Culicoidea</taxon>
        <taxon>Culicidae</taxon>
        <taxon>Anophelinae</taxon>
        <taxon>Anopheles</taxon>
    </lineage>
</organism>
<protein>
    <submittedName>
        <fullName evidence="1">Putative secreted protein</fullName>
    </submittedName>
</protein>
<dbReference type="AlphaFoldDB" id="A0A2M4B6N4"/>
<sequence length="67" mass="7585">MLSTPPRSYRRDRVPPVWFLWIGALQRMAHARARLIGDELTSIVLPITTQAASSRQTDNQEEPAPTL</sequence>
<name>A0A2M4B6N4_9DIPT</name>
<accession>A0A2M4B6N4</accession>
<reference evidence="1" key="1">
    <citation type="submission" date="2018-01" db="EMBL/GenBank/DDBJ databases">
        <title>An insight into the sialome of Amazonian anophelines.</title>
        <authorList>
            <person name="Ribeiro J.M."/>
            <person name="Scarpassa V."/>
            <person name="Calvo E."/>
        </authorList>
    </citation>
    <scope>NUCLEOTIDE SEQUENCE</scope>
    <source>
        <tissue evidence="1">Salivary glands</tissue>
    </source>
</reference>
<proteinExistence type="predicted"/>
<dbReference type="EMBL" id="GGFK01015393">
    <property type="protein sequence ID" value="MBW48714.1"/>
    <property type="molecule type" value="Transcribed_RNA"/>
</dbReference>